<feature type="chain" id="PRO_5040226385" evidence="1">
    <location>
        <begin position="24"/>
        <end position="96"/>
    </location>
</feature>
<sequence length="96" mass="11328">MDLSLRFHFLLFLLLPVETFGLAWNKYSKSERGLLPKELADELLEENTIFYRQIRGFGDDDMCLALPNLLCFCDPRGRIRGCYRSFMELMKGKRFP</sequence>
<feature type="signal peptide" evidence="1">
    <location>
        <begin position="1"/>
        <end position="23"/>
    </location>
</feature>
<evidence type="ECO:0000313" key="3">
    <source>
        <dbReference type="Proteomes" id="UP001152320"/>
    </source>
</evidence>
<dbReference type="Proteomes" id="UP001152320">
    <property type="component" value="Chromosome 10"/>
</dbReference>
<organism evidence="2 3">
    <name type="scientific">Holothuria leucospilota</name>
    <name type="common">Black long sea cucumber</name>
    <name type="synonym">Mertensiothuria leucospilota</name>
    <dbReference type="NCBI Taxonomy" id="206669"/>
    <lineage>
        <taxon>Eukaryota</taxon>
        <taxon>Metazoa</taxon>
        <taxon>Echinodermata</taxon>
        <taxon>Eleutherozoa</taxon>
        <taxon>Echinozoa</taxon>
        <taxon>Holothuroidea</taxon>
        <taxon>Aspidochirotacea</taxon>
        <taxon>Aspidochirotida</taxon>
        <taxon>Holothuriidae</taxon>
        <taxon>Holothuria</taxon>
    </lineage>
</organism>
<dbReference type="AlphaFoldDB" id="A0A9Q1H6M3"/>
<keyword evidence="1" id="KW-0732">Signal</keyword>
<accession>A0A9Q1H6M3</accession>
<proteinExistence type="predicted"/>
<evidence type="ECO:0000256" key="1">
    <source>
        <dbReference type="SAM" id="SignalP"/>
    </source>
</evidence>
<reference evidence="2" key="1">
    <citation type="submission" date="2021-10" db="EMBL/GenBank/DDBJ databases">
        <title>Tropical sea cucumber genome reveals ecological adaptation and Cuvierian tubules defense mechanism.</title>
        <authorList>
            <person name="Chen T."/>
        </authorList>
    </citation>
    <scope>NUCLEOTIDE SEQUENCE</scope>
    <source>
        <strain evidence="2">Nanhai2018</strain>
        <tissue evidence="2">Muscle</tissue>
    </source>
</reference>
<name>A0A9Q1H6M3_HOLLE</name>
<gene>
    <name evidence="2" type="ORF">HOLleu_21663</name>
</gene>
<protein>
    <submittedName>
        <fullName evidence="2">Uncharacterized protein</fullName>
    </submittedName>
</protein>
<keyword evidence="3" id="KW-1185">Reference proteome</keyword>
<comment type="caution">
    <text evidence="2">The sequence shown here is derived from an EMBL/GenBank/DDBJ whole genome shotgun (WGS) entry which is preliminary data.</text>
</comment>
<evidence type="ECO:0000313" key="2">
    <source>
        <dbReference type="EMBL" id="KAJ8034708.1"/>
    </source>
</evidence>
<dbReference type="EMBL" id="JAIZAY010000010">
    <property type="protein sequence ID" value="KAJ8034708.1"/>
    <property type="molecule type" value="Genomic_DNA"/>
</dbReference>